<dbReference type="Gene3D" id="2.60.40.420">
    <property type="entry name" value="Cupredoxins - blue copper proteins"/>
    <property type="match status" value="1"/>
</dbReference>
<dbReference type="Pfam" id="PF06481">
    <property type="entry name" value="COX_ARM"/>
    <property type="match status" value="1"/>
</dbReference>
<dbReference type="InterPro" id="IPR036257">
    <property type="entry name" value="Cyt_c_oxidase_su2_TM_sf"/>
</dbReference>
<keyword evidence="7" id="KW-0732">Signal</keyword>
<dbReference type="PROSITE" id="PS50999">
    <property type="entry name" value="COX2_TM"/>
    <property type="match status" value="1"/>
</dbReference>
<comment type="caution">
    <text evidence="18">The sequence shown here is derived from an EMBL/GenBank/DDBJ whole genome shotgun (WGS) entry which is preliminary data.</text>
</comment>
<dbReference type="SUPFAM" id="SSF49503">
    <property type="entry name" value="Cupredoxins"/>
    <property type="match status" value="1"/>
</dbReference>
<evidence type="ECO:0000256" key="14">
    <source>
        <dbReference type="PIRNR" id="PIRNR000292"/>
    </source>
</evidence>
<dbReference type="NCBIfam" id="TIGR01433">
    <property type="entry name" value="CyoA"/>
    <property type="match status" value="1"/>
</dbReference>
<dbReference type="GO" id="GO:0004129">
    <property type="term" value="F:cytochrome-c oxidase activity"/>
    <property type="evidence" value="ECO:0007669"/>
    <property type="project" value="UniProtKB-UniRule"/>
</dbReference>
<feature type="transmembrane region" description="Helical" evidence="15">
    <location>
        <begin position="69"/>
        <end position="90"/>
    </location>
</feature>
<keyword evidence="3 14" id="KW-0813">Transport</keyword>
<dbReference type="InterPro" id="IPR045187">
    <property type="entry name" value="CcO_II"/>
</dbReference>
<dbReference type="GO" id="GO:0009486">
    <property type="term" value="F:cytochrome bo3 ubiquinol oxidase activity"/>
    <property type="evidence" value="ECO:0007669"/>
    <property type="project" value="InterPro"/>
</dbReference>
<feature type="domain" description="Cytochrome oxidase subunit II copper A binding" evidence="16">
    <location>
        <begin position="106"/>
        <end position="218"/>
    </location>
</feature>
<sequence length="299" mass="33195">MSGCGLNTAPILYPKGPIALAERDLLFAALFVMMIVVIPVFIMAFLVVWRYRADGGKGKYAPDWGYSVGIDAIIWIVPAIIVIVLGYLLWNATFKLNPYKPLASSEPALEVQAIALDWKWLFVYPQYGVATVNELAMPVDRPVNFKITSDTVMNSFFIPSLAGQIYAMAGMTTQLHLVADSTGTFRGRNTQYSGDGFAEQWFQAHSMSNEDFEAWVEKVKQSETGLDEAAYTQLAKPTIKHEVEYYSSFAPGLFGSILLKYAMNQDHRNLICSATAQSEPVAPKLASLREDANVRHTDD</sequence>
<dbReference type="GO" id="GO:0005507">
    <property type="term" value="F:copper ion binding"/>
    <property type="evidence" value="ECO:0007669"/>
    <property type="project" value="InterPro"/>
</dbReference>
<dbReference type="PIRSF" id="PIRSF000292">
    <property type="entry name" value="Ubi_od_II"/>
    <property type="match status" value="1"/>
</dbReference>
<evidence type="ECO:0000313" key="19">
    <source>
        <dbReference type="Proteomes" id="UP001196509"/>
    </source>
</evidence>
<evidence type="ECO:0000256" key="8">
    <source>
        <dbReference type="ARBA" id="ARBA00022982"/>
    </source>
</evidence>
<dbReference type="InterPro" id="IPR034227">
    <property type="entry name" value="CuRO_UO_II"/>
</dbReference>
<dbReference type="AlphaFoldDB" id="A0AAE2ZQW0"/>
<dbReference type="InterPro" id="IPR002429">
    <property type="entry name" value="CcO_II-like_C"/>
</dbReference>
<evidence type="ECO:0000259" key="17">
    <source>
        <dbReference type="PROSITE" id="PS50999"/>
    </source>
</evidence>
<evidence type="ECO:0000256" key="10">
    <source>
        <dbReference type="ARBA" id="ARBA00023002"/>
    </source>
</evidence>
<comment type="similarity">
    <text evidence="2 14">Belongs to the cytochrome c oxidase subunit 2 family.</text>
</comment>
<dbReference type="InterPro" id="IPR008972">
    <property type="entry name" value="Cupredoxin"/>
</dbReference>
<keyword evidence="10 14" id="KW-0560">Oxidoreductase</keyword>
<dbReference type="GO" id="GO:0005886">
    <property type="term" value="C:plasma membrane"/>
    <property type="evidence" value="ECO:0007669"/>
    <property type="project" value="UniProtKB-SubCell"/>
</dbReference>
<comment type="subcellular location">
    <subcellularLocation>
        <location evidence="1">Cell membrane</location>
        <topology evidence="1">Multi-pass membrane protein</topology>
    </subcellularLocation>
</comment>
<dbReference type="Gene3D" id="1.10.287.90">
    <property type="match status" value="1"/>
</dbReference>
<evidence type="ECO:0000256" key="1">
    <source>
        <dbReference type="ARBA" id="ARBA00004651"/>
    </source>
</evidence>
<dbReference type="PANTHER" id="PTHR22888:SF18">
    <property type="entry name" value="CYTOCHROME BO(3) UBIQUINOL OXIDASE SUBUNIT 2"/>
    <property type="match status" value="1"/>
</dbReference>
<dbReference type="GO" id="GO:0016682">
    <property type="term" value="F:oxidoreductase activity, acting on diphenols and related substances as donors, oxygen as acceptor"/>
    <property type="evidence" value="ECO:0007669"/>
    <property type="project" value="InterPro"/>
</dbReference>
<keyword evidence="12" id="KW-0564">Palmitate</keyword>
<proteinExistence type="inferred from homology"/>
<protein>
    <recommendedName>
        <fullName evidence="14">Ubiquinol oxidase subunit 2</fullName>
    </recommendedName>
</protein>
<evidence type="ECO:0000259" key="16">
    <source>
        <dbReference type="PROSITE" id="PS50857"/>
    </source>
</evidence>
<keyword evidence="11 14" id="KW-0472">Membrane</keyword>
<dbReference type="PANTHER" id="PTHR22888">
    <property type="entry name" value="CYTOCHROME C OXIDASE, SUBUNIT II"/>
    <property type="match status" value="1"/>
</dbReference>
<dbReference type="CDD" id="cd04212">
    <property type="entry name" value="CuRO_UO_II"/>
    <property type="match status" value="1"/>
</dbReference>
<dbReference type="GO" id="GO:0042773">
    <property type="term" value="P:ATP synthesis coupled electron transport"/>
    <property type="evidence" value="ECO:0007669"/>
    <property type="project" value="TreeGrafter"/>
</dbReference>
<feature type="transmembrane region" description="Helical" evidence="15">
    <location>
        <begin position="25"/>
        <end position="49"/>
    </location>
</feature>
<dbReference type="SUPFAM" id="SSF81464">
    <property type="entry name" value="Cytochrome c oxidase subunit II-like, transmembrane region"/>
    <property type="match status" value="1"/>
</dbReference>
<accession>A0AAE2ZQW0</accession>
<organism evidence="18 19">
    <name type="scientific">Flavimaribacter sediminis</name>
    <dbReference type="NCBI Taxonomy" id="2865987"/>
    <lineage>
        <taxon>Bacteria</taxon>
        <taxon>Pseudomonadati</taxon>
        <taxon>Pseudomonadota</taxon>
        <taxon>Alphaproteobacteria</taxon>
        <taxon>Hyphomicrobiales</taxon>
        <taxon>Rhizobiaceae</taxon>
        <taxon>Flavimaribacter</taxon>
    </lineage>
</organism>
<evidence type="ECO:0000256" key="13">
    <source>
        <dbReference type="ARBA" id="ARBA00023288"/>
    </source>
</evidence>
<gene>
    <name evidence="18" type="primary">cyoA</name>
    <name evidence="18" type="ORF">K1W69_24370</name>
</gene>
<evidence type="ECO:0000256" key="2">
    <source>
        <dbReference type="ARBA" id="ARBA00007866"/>
    </source>
</evidence>
<dbReference type="EMBL" id="JAICBX010000006">
    <property type="protein sequence ID" value="MBW8640349.1"/>
    <property type="molecule type" value="Genomic_DNA"/>
</dbReference>
<keyword evidence="6 15" id="KW-0812">Transmembrane</keyword>
<dbReference type="PROSITE" id="PS50857">
    <property type="entry name" value="COX2_CUA"/>
    <property type="match status" value="1"/>
</dbReference>
<keyword evidence="19" id="KW-1185">Reference proteome</keyword>
<evidence type="ECO:0000256" key="6">
    <source>
        <dbReference type="ARBA" id="ARBA00022692"/>
    </source>
</evidence>
<evidence type="ECO:0000256" key="4">
    <source>
        <dbReference type="ARBA" id="ARBA00022475"/>
    </source>
</evidence>
<dbReference type="Proteomes" id="UP001196509">
    <property type="component" value="Unassembled WGS sequence"/>
</dbReference>
<keyword evidence="4 14" id="KW-1003">Cell membrane</keyword>
<evidence type="ECO:0000313" key="18">
    <source>
        <dbReference type="EMBL" id="MBW8640349.1"/>
    </source>
</evidence>
<keyword evidence="5 14" id="KW-0679">Respiratory chain</keyword>
<keyword evidence="8 14" id="KW-0249">Electron transport</keyword>
<evidence type="ECO:0000256" key="12">
    <source>
        <dbReference type="ARBA" id="ARBA00023139"/>
    </source>
</evidence>
<evidence type="ECO:0000256" key="7">
    <source>
        <dbReference type="ARBA" id="ARBA00022729"/>
    </source>
</evidence>
<dbReference type="Pfam" id="PF00116">
    <property type="entry name" value="COX2"/>
    <property type="match status" value="1"/>
</dbReference>
<name>A0AAE2ZQW0_9HYPH</name>
<reference evidence="18" key="1">
    <citation type="submission" date="2021-08" db="EMBL/GenBank/DDBJ databases">
        <title>Hoeflea bacterium WL0058 sp. nov., isolated from the sediment.</title>
        <authorList>
            <person name="Wang L."/>
            <person name="Zhang D."/>
        </authorList>
    </citation>
    <scope>NUCLEOTIDE SEQUENCE</scope>
    <source>
        <strain evidence="18">WL0058</strain>
    </source>
</reference>
<evidence type="ECO:0000256" key="15">
    <source>
        <dbReference type="SAM" id="Phobius"/>
    </source>
</evidence>
<keyword evidence="9 15" id="KW-1133">Transmembrane helix</keyword>
<evidence type="ECO:0000256" key="11">
    <source>
        <dbReference type="ARBA" id="ARBA00023136"/>
    </source>
</evidence>
<dbReference type="InterPro" id="IPR010514">
    <property type="entry name" value="COX_ARM"/>
</dbReference>
<evidence type="ECO:0000256" key="3">
    <source>
        <dbReference type="ARBA" id="ARBA00022448"/>
    </source>
</evidence>
<keyword evidence="13" id="KW-0449">Lipoprotein</keyword>
<evidence type="ECO:0000256" key="5">
    <source>
        <dbReference type="ARBA" id="ARBA00022660"/>
    </source>
</evidence>
<dbReference type="InterPro" id="IPR006333">
    <property type="entry name" value="Cyt_o_ubiquinol_oxidase_su2"/>
</dbReference>
<feature type="domain" description="Cytochrome oxidase subunit II transmembrane region profile" evidence="17">
    <location>
        <begin position="1"/>
        <end position="100"/>
    </location>
</feature>
<evidence type="ECO:0000256" key="9">
    <source>
        <dbReference type="ARBA" id="ARBA00022989"/>
    </source>
</evidence>
<dbReference type="InterPro" id="IPR011759">
    <property type="entry name" value="Cyt_c_oxidase_su2_TM_dom"/>
</dbReference>